<feature type="transmembrane region" description="Helical" evidence="6">
    <location>
        <begin position="180"/>
        <end position="198"/>
    </location>
</feature>
<dbReference type="PROSITE" id="PS51379">
    <property type="entry name" value="4FE4S_FER_2"/>
    <property type="match status" value="1"/>
</dbReference>
<evidence type="ECO:0000256" key="6">
    <source>
        <dbReference type="SAM" id="Phobius"/>
    </source>
</evidence>
<organism evidence="8 9">
    <name type="scientific">Methylohalomonas lacus</name>
    <dbReference type="NCBI Taxonomy" id="398773"/>
    <lineage>
        <taxon>Bacteria</taxon>
        <taxon>Pseudomonadati</taxon>
        <taxon>Pseudomonadota</taxon>
        <taxon>Gammaproteobacteria</taxon>
        <taxon>Methylohalomonadales</taxon>
        <taxon>Methylohalomonadaceae</taxon>
        <taxon>Methylohalomonas</taxon>
    </lineage>
</organism>
<dbReference type="InterPro" id="IPR004017">
    <property type="entry name" value="Cys_rich_dom"/>
</dbReference>
<evidence type="ECO:0000256" key="3">
    <source>
        <dbReference type="ARBA" id="ARBA00023002"/>
    </source>
</evidence>
<dbReference type="Pfam" id="PF02754">
    <property type="entry name" value="CCG"/>
    <property type="match status" value="2"/>
</dbReference>
<dbReference type="GO" id="GO:0051539">
    <property type="term" value="F:4 iron, 4 sulfur cluster binding"/>
    <property type="evidence" value="ECO:0007669"/>
    <property type="project" value="UniProtKB-KW"/>
</dbReference>
<evidence type="ECO:0000256" key="4">
    <source>
        <dbReference type="ARBA" id="ARBA00023004"/>
    </source>
</evidence>
<feature type="domain" description="4Fe-4S ferredoxin-type" evidence="7">
    <location>
        <begin position="242"/>
        <end position="271"/>
    </location>
</feature>
<dbReference type="PANTHER" id="PTHR43255">
    <property type="entry name" value="IRON-SULFUR-BINDING OXIDOREDUCTASE FADF-RELATED-RELATED"/>
    <property type="match status" value="1"/>
</dbReference>
<name>A0AAE3L1M9_9GAMM</name>
<accession>A0AAE3L1M9</accession>
<keyword evidence="5" id="KW-0411">Iron-sulfur</keyword>
<dbReference type="InterPro" id="IPR051460">
    <property type="entry name" value="HdrC_iron-sulfur_subunit"/>
</dbReference>
<dbReference type="GO" id="GO:0016491">
    <property type="term" value="F:oxidoreductase activity"/>
    <property type="evidence" value="ECO:0007669"/>
    <property type="project" value="UniProtKB-KW"/>
</dbReference>
<proteinExistence type="predicted"/>
<dbReference type="EMBL" id="JANUCT010000012">
    <property type="protein sequence ID" value="MCS3903835.1"/>
    <property type="molecule type" value="Genomic_DNA"/>
</dbReference>
<dbReference type="GO" id="GO:0046872">
    <property type="term" value="F:metal ion binding"/>
    <property type="evidence" value="ECO:0007669"/>
    <property type="project" value="UniProtKB-KW"/>
</dbReference>
<evidence type="ECO:0000313" key="9">
    <source>
        <dbReference type="Proteomes" id="UP001204445"/>
    </source>
</evidence>
<keyword evidence="4" id="KW-0408">Iron</keyword>
<dbReference type="InterPro" id="IPR017900">
    <property type="entry name" value="4Fe4S_Fe_S_CS"/>
</dbReference>
<dbReference type="InterPro" id="IPR009051">
    <property type="entry name" value="Helical_ferredxn"/>
</dbReference>
<dbReference type="InterPro" id="IPR036197">
    <property type="entry name" value="NarG-like_sf"/>
</dbReference>
<keyword evidence="9" id="KW-1185">Reference proteome</keyword>
<dbReference type="Gene3D" id="1.20.950.20">
    <property type="entry name" value="Transmembrane di-heme cytochromes, Chain C"/>
    <property type="match status" value="1"/>
</dbReference>
<dbReference type="SUPFAM" id="SSF46548">
    <property type="entry name" value="alpha-helical ferredoxin"/>
    <property type="match status" value="1"/>
</dbReference>
<dbReference type="SUPFAM" id="SSF103501">
    <property type="entry name" value="Respiratory nitrate reductase 1 gamma chain"/>
    <property type="match status" value="1"/>
</dbReference>
<evidence type="ECO:0000256" key="5">
    <source>
        <dbReference type="ARBA" id="ARBA00023014"/>
    </source>
</evidence>
<feature type="transmembrane region" description="Helical" evidence="6">
    <location>
        <begin position="59"/>
        <end position="83"/>
    </location>
</feature>
<feature type="transmembrane region" description="Helical" evidence="6">
    <location>
        <begin position="21"/>
        <end position="39"/>
    </location>
</feature>
<dbReference type="Proteomes" id="UP001204445">
    <property type="component" value="Unassembled WGS sequence"/>
</dbReference>
<evidence type="ECO:0000259" key="7">
    <source>
        <dbReference type="PROSITE" id="PS51379"/>
    </source>
</evidence>
<keyword evidence="1" id="KW-0004">4Fe-4S</keyword>
<dbReference type="Pfam" id="PF13187">
    <property type="entry name" value="Fer4_9"/>
    <property type="match status" value="1"/>
</dbReference>
<dbReference type="AlphaFoldDB" id="A0AAE3L1M9"/>
<keyword evidence="6" id="KW-0472">Membrane</keyword>
<comment type="caution">
    <text evidence="8">The sequence shown here is derived from an EMBL/GenBank/DDBJ whole genome shotgun (WGS) entry which is preliminary data.</text>
</comment>
<keyword evidence="3" id="KW-0560">Oxidoreductase</keyword>
<dbReference type="InterPro" id="IPR017896">
    <property type="entry name" value="4Fe4S_Fe-S-bd"/>
</dbReference>
<evidence type="ECO:0000256" key="2">
    <source>
        <dbReference type="ARBA" id="ARBA00022723"/>
    </source>
</evidence>
<dbReference type="Gene3D" id="1.10.1060.10">
    <property type="entry name" value="Alpha-helical ferredoxin"/>
    <property type="match status" value="1"/>
</dbReference>
<evidence type="ECO:0000256" key="1">
    <source>
        <dbReference type="ARBA" id="ARBA00022485"/>
    </source>
</evidence>
<keyword evidence="6" id="KW-0812">Transmembrane</keyword>
<reference evidence="8" key="1">
    <citation type="submission" date="2022-08" db="EMBL/GenBank/DDBJ databases">
        <title>Genomic Encyclopedia of Type Strains, Phase III (KMG-III): the genomes of soil and plant-associated and newly described type strains.</title>
        <authorList>
            <person name="Whitman W."/>
        </authorList>
    </citation>
    <scope>NUCLEOTIDE SEQUENCE</scope>
    <source>
        <strain evidence="8">HMT 1</strain>
    </source>
</reference>
<evidence type="ECO:0000313" key="8">
    <source>
        <dbReference type="EMBL" id="MCS3903835.1"/>
    </source>
</evidence>
<sequence>MVKSMLAHKTLKRRDKAAGHAHALIFFGFALLFIGTSIITLDYDITGPLLGLNFWHGSFYLWFSLVLDIAGVALIGGLLYMMYRRKWLALPKLDYARPDRSPEDPDYDRNSYRREDWAFLWTLIIIGITGYVLEAARLVWLAGDPTVWDYRWWSPVGTALAYVFQGLGMSAEGGEALRLYSWWIHGVLALAFIALIPFTKVKHIFTAMGSLALRDPTPSSRLPMVDLEGDKIGYNRITDFSWKHLLHLDACTKCGRCHEACPANATGYPLSPRDLVLSLREFAADKLEKGSLPKDGDALSVLGDGPNQIRSETLWACRTCSACVEICPVGIEHVPMITEMRRQLVEQGDMEPTVQTALQQIQKKGNSFGENKRKRPAWTKKLDFEIKDARKEPVDILWFVGDYASFDPRYQKVSQAFAKILNAAGIDFGILFEAEMTAGNDVRRVGEEGLYQHLAESNIETLEACDFQRVVTTDPHSFNTLKNEYPEFGGKYNVQHASTLIRKMLNSHEIKLKKKLSNNTVTFHDPCHLGRLNKGYDAPRESIQMLGANLVEMKRSRDNSFCCGAGGGRIWTPDPVDHEKPSENRMREAAEIEGLDTFVVSCPKCMNMFEDSVKSTGNEKNIKVREVIELVAECMGLDDAPEPADEKSTAEA</sequence>
<keyword evidence="2" id="KW-0479">Metal-binding</keyword>
<dbReference type="GO" id="GO:0005886">
    <property type="term" value="C:plasma membrane"/>
    <property type="evidence" value="ECO:0007669"/>
    <property type="project" value="TreeGrafter"/>
</dbReference>
<gene>
    <name evidence="8" type="ORF">J2T55_001867</name>
</gene>
<protein>
    <submittedName>
        <fullName evidence="8">Fe-S oxidoreductase</fullName>
    </submittedName>
</protein>
<feature type="transmembrane region" description="Helical" evidence="6">
    <location>
        <begin position="118"/>
        <end position="140"/>
    </location>
</feature>
<feature type="transmembrane region" description="Helical" evidence="6">
    <location>
        <begin position="152"/>
        <end position="168"/>
    </location>
</feature>
<dbReference type="PANTHER" id="PTHR43255:SF1">
    <property type="entry name" value="IRON-SULFUR-BINDING OXIDOREDUCTASE FADF-RELATED"/>
    <property type="match status" value="1"/>
</dbReference>
<dbReference type="PROSITE" id="PS00198">
    <property type="entry name" value="4FE4S_FER_1"/>
    <property type="match status" value="2"/>
</dbReference>
<keyword evidence="6" id="KW-1133">Transmembrane helix</keyword>